<protein>
    <recommendedName>
        <fullName evidence="9">Tetraspanin Tsp2</fullName>
    </recommendedName>
</protein>
<evidence type="ECO:0000313" key="8">
    <source>
        <dbReference type="Proteomes" id="UP001295794"/>
    </source>
</evidence>
<feature type="region of interest" description="Disordered" evidence="5">
    <location>
        <begin position="467"/>
        <end position="487"/>
    </location>
</feature>
<gene>
    <name evidence="7" type="ORF">MYCIT1_LOCUS8944</name>
</gene>
<feature type="transmembrane region" description="Helical" evidence="6">
    <location>
        <begin position="187"/>
        <end position="214"/>
    </location>
</feature>
<dbReference type="GO" id="GO:0016020">
    <property type="term" value="C:membrane"/>
    <property type="evidence" value="ECO:0007669"/>
    <property type="project" value="UniProtKB-SubCell"/>
</dbReference>
<feature type="compositionally biased region" description="Polar residues" evidence="5">
    <location>
        <begin position="51"/>
        <end position="60"/>
    </location>
</feature>
<accession>A0AAD2H2F6</accession>
<comment type="subcellular location">
    <subcellularLocation>
        <location evidence="1">Membrane</location>
        <topology evidence="1">Multi-pass membrane protein</topology>
    </subcellularLocation>
</comment>
<feature type="transmembrane region" description="Helical" evidence="6">
    <location>
        <begin position="229"/>
        <end position="251"/>
    </location>
</feature>
<feature type="transmembrane region" description="Helical" evidence="6">
    <location>
        <begin position="258"/>
        <end position="278"/>
    </location>
</feature>
<evidence type="ECO:0000313" key="7">
    <source>
        <dbReference type="EMBL" id="CAK5266914.1"/>
    </source>
</evidence>
<evidence type="ECO:0000256" key="6">
    <source>
        <dbReference type="SAM" id="Phobius"/>
    </source>
</evidence>
<feature type="non-terminal residue" evidence="7">
    <location>
        <position position="487"/>
    </location>
</feature>
<proteinExistence type="predicted"/>
<dbReference type="InterPro" id="IPR018499">
    <property type="entry name" value="Tetraspanin/Peripherin"/>
</dbReference>
<name>A0AAD2H2F6_9AGAR</name>
<dbReference type="Pfam" id="PF00335">
    <property type="entry name" value="Tetraspanin"/>
    <property type="match status" value="1"/>
</dbReference>
<keyword evidence="4 6" id="KW-0472">Membrane</keyword>
<evidence type="ECO:0000256" key="3">
    <source>
        <dbReference type="ARBA" id="ARBA00022989"/>
    </source>
</evidence>
<organism evidence="7 8">
    <name type="scientific">Mycena citricolor</name>
    <dbReference type="NCBI Taxonomy" id="2018698"/>
    <lineage>
        <taxon>Eukaryota</taxon>
        <taxon>Fungi</taxon>
        <taxon>Dikarya</taxon>
        <taxon>Basidiomycota</taxon>
        <taxon>Agaricomycotina</taxon>
        <taxon>Agaricomycetes</taxon>
        <taxon>Agaricomycetidae</taxon>
        <taxon>Agaricales</taxon>
        <taxon>Marasmiineae</taxon>
        <taxon>Mycenaceae</taxon>
        <taxon>Mycena</taxon>
    </lineage>
</organism>
<keyword evidence="3 6" id="KW-1133">Transmembrane helix</keyword>
<sequence>VAALNPLHFRSFYLPTVAPPSRVSSLESLYCWIPRMFRSDSPRAVGRRDSSGSQTPSMAGSTRHLIPNKTSGFTSSLQPPSAPFLSSSSPSSPGNSRPSSPAGSMVSLAHNYLPTKFSSHLLTRRRPKGSQRIPGLARGGGVDAFRAGASRIPGAGDEDDYTSSASKSMFSGAGRGGKKVRWTRFKVILFIANLILIVYSLGSLVTLLLVYFHVFRESAVLLIANKTELALSTLAAAFLFCVSLLGLPGILLNNRPFLAVYTFLLWVGFGLMVVPGYITYKHRNLNLEGKVNQQWSRGLSSEGRLIIQGALQCCGYFSPFVEATVSATCYSRSTLPGCKKPFLDFQRSALERFYAFSFAFVPVQIGIILSALLCSNHVTYRFGKGMMPKAYQLKQEDIAIIVDKYASQLADQYGAEGAAQLMANASMGIGKDPFASPSASANASATEINLQNMPTMYHGDRELGSSHVKYDSVGSRAPDSADPYGSL</sequence>
<dbReference type="Proteomes" id="UP001295794">
    <property type="component" value="Unassembled WGS sequence"/>
</dbReference>
<feature type="transmembrane region" description="Helical" evidence="6">
    <location>
        <begin position="353"/>
        <end position="374"/>
    </location>
</feature>
<evidence type="ECO:0008006" key="9">
    <source>
        <dbReference type="Google" id="ProtNLM"/>
    </source>
</evidence>
<evidence type="ECO:0000256" key="2">
    <source>
        <dbReference type="ARBA" id="ARBA00022692"/>
    </source>
</evidence>
<dbReference type="AlphaFoldDB" id="A0AAD2H2F6"/>
<dbReference type="EMBL" id="CAVNYO010000110">
    <property type="protein sequence ID" value="CAK5266914.1"/>
    <property type="molecule type" value="Genomic_DNA"/>
</dbReference>
<evidence type="ECO:0000256" key="5">
    <source>
        <dbReference type="SAM" id="MobiDB-lite"/>
    </source>
</evidence>
<feature type="compositionally biased region" description="Low complexity" evidence="5">
    <location>
        <begin position="75"/>
        <end position="104"/>
    </location>
</feature>
<reference evidence="7" key="1">
    <citation type="submission" date="2023-11" db="EMBL/GenBank/DDBJ databases">
        <authorList>
            <person name="De Vega J J."/>
            <person name="De Vega J J."/>
        </authorList>
    </citation>
    <scope>NUCLEOTIDE SEQUENCE</scope>
</reference>
<feature type="compositionally biased region" description="Basic and acidic residues" evidence="5">
    <location>
        <begin position="41"/>
        <end position="50"/>
    </location>
</feature>
<feature type="region of interest" description="Disordered" evidence="5">
    <location>
        <begin position="41"/>
        <end position="105"/>
    </location>
</feature>
<keyword evidence="8" id="KW-1185">Reference proteome</keyword>
<evidence type="ECO:0000256" key="4">
    <source>
        <dbReference type="ARBA" id="ARBA00023136"/>
    </source>
</evidence>
<keyword evidence="2 6" id="KW-0812">Transmembrane</keyword>
<comment type="caution">
    <text evidence="7">The sequence shown here is derived from an EMBL/GenBank/DDBJ whole genome shotgun (WGS) entry which is preliminary data.</text>
</comment>
<evidence type="ECO:0000256" key="1">
    <source>
        <dbReference type="ARBA" id="ARBA00004141"/>
    </source>
</evidence>